<feature type="region of interest" description="Disordered" evidence="1">
    <location>
        <begin position="79"/>
        <end position="104"/>
    </location>
</feature>
<reference evidence="2" key="1">
    <citation type="journal article" date="2022" name="bioRxiv">
        <title>Sequencing and chromosome-scale assembly of the giantPleurodeles waltlgenome.</title>
        <authorList>
            <person name="Brown T."/>
            <person name="Elewa A."/>
            <person name="Iarovenko S."/>
            <person name="Subramanian E."/>
            <person name="Araus A.J."/>
            <person name="Petzold A."/>
            <person name="Susuki M."/>
            <person name="Suzuki K.-i.T."/>
            <person name="Hayashi T."/>
            <person name="Toyoda A."/>
            <person name="Oliveira C."/>
            <person name="Osipova E."/>
            <person name="Leigh N.D."/>
            <person name="Simon A."/>
            <person name="Yun M.H."/>
        </authorList>
    </citation>
    <scope>NUCLEOTIDE SEQUENCE</scope>
    <source>
        <strain evidence="2">20211129_DDA</strain>
        <tissue evidence="2">Liver</tissue>
    </source>
</reference>
<dbReference type="AlphaFoldDB" id="A0AAV7M1H6"/>
<dbReference type="Proteomes" id="UP001066276">
    <property type="component" value="Chromosome 10"/>
</dbReference>
<gene>
    <name evidence="2" type="ORF">NDU88_000889</name>
</gene>
<keyword evidence="3" id="KW-1185">Reference proteome</keyword>
<evidence type="ECO:0000313" key="2">
    <source>
        <dbReference type="EMBL" id="KAJ1095733.1"/>
    </source>
</evidence>
<sequence>MQTDAHAAFRCLGDTSTPRAWWRRVYASRLVETCLCLALGARAQFQFLRSIKPKIVITIILADHSPAILEMRLSSSVPNVVPDRERPVSRNQGKRQHPVEASDT</sequence>
<protein>
    <submittedName>
        <fullName evidence="2">Uncharacterized protein</fullName>
    </submittedName>
</protein>
<dbReference type="EMBL" id="JANPWB010000014">
    <property type="protein sequence ID" value="KAJ1095733.1"/>
    <property type="molecule type" value="Genomic_DNA"/>
</dbReference>
<name>A0AAV7M1H6_PLEWA</name>
<comment type="caution">
    <text evidence="2">The sequence shown here is derived from an EMBL/GenBank/DDBJ whole genome shotgun (WGS) entry which is preliminary data.</text>
</comment>
<organism evidence="2 3">
    <name type="scientific">Pleurodeles waltl</name>
    <name type="common">Iberian ribbed newt</name>
    <dbReference type="NCBI Taxonomy" id="8319"/>
    <lineage>
        <taxon>Eukaryota</taxon>
        <taxon>Metazoa</taxon>
        <taxon>Chordata</taxon>
        <taxon>Craniata</taxon>
        <taxon>Vertebrata</taxon>
        <taxon>Euteleostomi</taxon>
        <taxon>Amphibia</taxon>
        <taxon>Batrachia</taxon>
        <taxon>Caudata</taxon>
        <taxon>Salamandroidea</taxon>
        <taxon>Salamandridae</taxon>
        <taxon>Pleurodelinae</taxon>
        <taxon>Pleurodeles</taxon>
    </lineage>
</organism>
<evidence type="ECO:0000256" key="1">
    <source>
        <dbReference type="SAM" id="MobiDB-lite"/>
    </source>
</evidence>
<accession>A0AAV7M1H6</accession>
<evidence type="ECO:0000313" key="3">
    <source>
        <dbReference type="Proteomes" id="UP001066276"/>
    </source>
</evidence>
<proteinExistence type="predicted"/>